<dbReference type="RefSeq" id="WP_213409076.1">
    <property type="nucleotide sequence ID" value="NZ_CP074441.1"/>
</dbReference>
<accession>A0ABT3E5B6</accession>
<dbReference type="CDD" id="cd24052">
    <property type="entry name" value="ASKHA_NBD_HpPPX-GppA-like"/>
    <property type="match status" value="1"/>
</dbReference>
<dbReference type="InterPro" id="IPR043129">
    <property type="entry name" value="ATPase_NBD"/>
</dbReference>
<feature type="domain" description="Ppx/GppA phosphatase N-terminal" evidence="2">
    <location>
        <begin position="26"/>
        <end position="305"/>
    </location>
</feature>
<reference evidence="3 4" key="1">
    <citation type="submission" date="2022-10" db="EMBL/GenBank/DDBJ databases">
        <title>Weissella fermenti sp. nov., isolated from fermented cabbage.</title>
        <authorList>
            <person name="Lee J.K."/>
            <person name="Baek J.H."/>
            <person name="Choi D.G."/>
            <person name="Kim J.M."/>
            <person name="Jeon C.O."/>
        </authorList>
    </citation>
    <scope>NUCLEOTIDE SEQUENCE [LARGE SCALE GENOMIC DNA]</scope>
    <source>
        <strain evidence="3 4">KACC 18534</strain>
    </source>
</reference>
<dbReference type="Gene3D" id="3.30.420.40">
    <property type="match status" value="1"/>
</dbReference>
<dbReference type="Pfam" id="PF02541">
    <property type="entry name" value="Ppx-GppA"/>
    <property type="match status" value="1"/>
</dbReference>
<dbReference type="PANTHER" id="PTHR30005:SF0">
    <property type="entry name" value="RETROGRADE REGULATION PROTEIN 2"/>
    <property type="match status" value="1"/>
</dbReference>
<dbReference type="InterPro" id="IPR003695">
    <property type="entry name" value="Ppx_GppA_N"/>
</dbReference>
<organism evidence="3 4">
    <name type="scientific">Weissella ceti</name>
    <dbReference type="NCBI Taxonomy" id="759620"/>
    <lineage>
        <taxon>Bacteria</taxon>
        <taxon>Bacillati</taxon>
        <taxon>Bacillota</taxon>
        <taxon>Bacilli</taxon>
        <taxon>Lactobacillales</taxon>
        <taxon>Lactobacillaceae</taxon>
        <taxon>Weissella</taxon>
    </lineage>
</organism>
<evidence type="ECO:0000259" key="2">
    <source>
        <dbReference type="Pfam" id="PF02541"/>
    </source>
</evidence>
<dbReference type="EMBL" id="JAOZFE010000006">
    <property type="protein sequence ID" value="MCW0953615.1"/>
    <property type="molecule type" value="Genomic_DNA"/>
</dbReference>
<dbReference type="Proteomes" id="UP001526225">
    <property type="component" value="Unassembled WGS sequence"/>
</dbReference>
<evidence type="ECO:0000313" key="4">
    <source>
        <dbReference type="Proteomes" id="UP001526225"/>
    </source>
</evidence>
<dbReference type="InterPro" id="IPR050273">
    <property type="entry name" value="GppA/Ppx_hydrolase"/>
</dbReference>
<proteinExistence type="inferred from homology"/>
<comment type="caution">
    <text evidence="3">The sequence shown here is derived from an EMBL/GenBank/DDBJ whole genome shotgun (WGS) entry which is preliminary data.</text>
</comment>
<gene>
    <name evidence="3" type="ORF">OIT44_06025</name>
</gene>
<dbReference type="PANTHER" id="PTHR30005">
    <property type="entry name" value="EXOPOLYPHOSPHATASE"/>
    <property type="match status" value="1"/>
</dbReference>
<dbReference type="SUPFAM" id="SSF53067">
    <property type="entry name" value="Actin-like ATPase domain"/>
    <property type="match status" value="2"/>
</dbReference>
<name>A0ABT3E5B6_9LACO</name>
<dbReference type="Gene3D" id="3.30.420.150">
    <property type="entry name" value="Exopolyphosphatase. Domain 2"/>
    <property type="match status" value="1"/>
</dbReference>
<comment type="similarity">
    <text evidence="1">Belongs to the GppA/Ppx family.</text>
</comment>
<keyword evidence="4" id="KW-1185">Reference proteome</keyword>
<evidence type="ECO:0000256" key="1">
    <source>
        <dbReference type="ARBA" id="ARBA00007125"/>
    </source>
</evidence>
<sequence>MGSYLAIVDLGSNSTRMVVEELQANGEYRELKRRKIDTRLAEGMQENAGALTKEAMNRVLDALREFQEVYQQYPDVQVRGIATAAVREATNQAEFLDFVKSAIGLDIQVLSGDKEAYYDYLGVTTSLPDIHNAWLLDTGGASVELVEIIDQNDAHSTSLPFGAVNLSERFNLDQEVTDLSAVELAMQSVQRQYFELGWLTNEVNRPVVLLGGANRVLARMDRQRKGLPNTSDFHGYRMQASDIVEIFKEMVLIPRSERQVLLNKDANRADIMLGGLVPLVVLLNQTNATEVLFSSSGVREGLLQEYRKQDKHIH</sequence>
<evidence type="ECO:0000313" key="3">
    <source>
        <dbReference type="EMBL" id="MCW0953615.1"/>
    </source>
</evidence>
<protein>
    <submittedName>
        <fullName evidence="3">Exopolyphosphatase</fullName>
    </submittedName>
</protein>